<dbReference type="Gramene" id="TKW39388">
    <property type="protein sequence ID" value="TKW39388"/>
    <property type="gene ID" value="SEVIR_1G175900v2"/>
</dbReference>
<accession>A0A4U6W9P0</accession>
<evidence type="ECO:0000313" key="1">
    <source>
        <dbReference type="EMBL" id="TKW39388.1"/>
    </source>
</evidence>
<gene>
    <name evidence="1" type="ORF">SEVIR_1G175900v2</name>
</gene>
<evidence type="ECO:0000313" key="2">
    <source>
        <dbReference type="Proteomes" id="UP000298652"/>
    </source>
</evidence>
<name>A0A4U6W9P0_SETVI</name>
<dbReference type="AlphaFoldDB" id="A0A4U6W9P0"/>
<sequence>MANGLRGRCGRPAARCWNRNGWINHSLINGESGEQGRSDGDKISFINSLPPACPPSFVPLFLDSCLARPRLRSASSSLFFGFLPCVCFLVTDCLTRDSGLFPSPCS</sequence>
<dbReference type="Proteomes" id="UP000298652">
    <property type="component" value="Chromosome 1"/>
</dbReference>
<keyword evidence="2" id="KW-1185">Reference proteome</keyword>
<protein>
    <submittedName>
        <fullName evidence="1">Uncharacterized protein</fullName>
    </submittedName>
</protein>
<dbReference type="EMBL" id="CM016552">
    <property type="protein sequence ID" value="TKW39388.1"/>
    <property type="molecule type" value="Genomic_DNA"/>
</dbReference>
<proteinExistence type="predicted"/>
<reference evidence="1" key="1">
    <citation type="submission" date="2019-03" db="EMBL/GenBank/DDBJ databases">
        <title>WGS assembly of Setaria viridis.</title>
        <authorList>
            <person name="Huang P."/>
            <person name="Jenkins J."/>
            <person name="Grimwood J."/>
            <person name="Barry K."/>
            <person name="Healey A."/>
            <person name="Mamidi S."/>
            <person name="Sreedasyam A."/>
            <person name="Shu S."/>
            <person name="Feldman M."/>
            <person name="Wu J."/>
            <person name="Yu Y."/>
            <person name="Chen C."/>
            <person name="Johnson J."/>
            <person name="Rokhsar D."/>
            <person name="Baxter I."/>
            <person name="Schmutz J."/>
            <person name="Brutnell T."/>
            <person name="Kellogg E."/>
        </authorList>
    </citation>
    <scope>NUCLEOTIDE SEQUENCE [LARGE SCALE GENOMIC DNA]</scope>
</reference>
<organism evidence="1 2">
    <name type="scientific">Setaria viridis</name>
    <name type="common">Green bristlegrass</name>
    <name type="synonym">Setaria italica subsp. viridis</name>
    <dbReference type="NCBI Taxonomy" id="4556"/>
    <lineage>
        <taxon>Eukaryota</taxon>
        <taxon>Viridiplantae</taxon>
        <taxon>Streptophyta</taxon>
        <taxon>Embryophyta</taxon>
        <taxon>Tracheophyta</taxon>
        <taxon>Spermatophyta</taxon>
        <taxon>Magnoliopsida</taxon>
        <taxon>Liliopsida</taxon>
        <taxon>Poales</taxon>
        <taxon>Poaceae</taxon>
        <taxon>PACMAD clade</taxon>
        <taxon>Panicoideae</taxon>
        <taxon>Panicodae</taxon>
        <taxon>Paniceae</taxon>
        <taxon>Cenchrinae</taxon>
        <taxon>Setaria</taxon>
    </lineage>
</organism>